<geneLocation type="plasmid" evidence="2">
    <name>cai42_Plasmida</name>
</geneLocation>
<dbReference type="EMBL" id="CP012662">
    <property type="protein sequence ID" value="AMY72016.1"/>
    <property type="molecule type" value="Genomic_DNA"/>
</dbReference>
<evidence type="ECO:0000313" key="1">
    <source>
        <dbReference type="EMBL" id="AMY72016.1"/>
    </source>
</evidence>
<protein>
    <submittedName>
        <fullName evidence="1">Transposase</fullName>
    </submittedName>
</protein>
<dbReference type="PATRIC" id="fig|1335048.3.peg.4987"/>
<evidence type="ECO:0000313" key="2">
    <source>
        <dbReference type="Proteomes" id="UP000076128"/>
    </source>
</evidence>
<keyword evidence="1" id="KW-0614">Plasmid</keyword>
<reference evidence="1 2" key="1">
    <citation type="submission" date="2015-09" db="EMBL/GenBank/DDBJ databases">
        <title>Complete genome sequence of Defluviimonas alba cai42t isolated from an oilfield in Xinjiang.</title>
        <authorList>
            <person name="Geng S."/>
            <person name="Pan X."/>
            <person name="Wu X."/>
        </authorList>
    </citation>
    <scope>NUCLEOTIDE SEQUENCE [LARGE SCALE GENOMIC DNA]</scope>
    <source>
        <strain evidence="2">cai42</strain>
        <plasmid evidence="2">cai42_Plasmida</plasmid>
    </source>
</reference>
<dbReference type="AlphaFoldDB" id="A0A159Z8X3"/>
<proteinExistence type="predicted"/>
<gene>
    <name evidence="1" type="ORF">AKL17_1p0015</name>
</gene>
<sequence>MRVTSSGGFVFRKVFYTVHSRLIGYELKLRIFDDRLELFLGGTPSRPYRAGARLPAGVGSWLCR</sequence>
<organism evidence="1 2">
    <name type="scientific">Frigidibacter mobilis</name>
    <dbReference type="NCBI Taxonomy" id="1335048"/>
    <lineage>
        <taxon>Bacteria</taxon>
        <taxon>Pseudomonadati</taxon>
        <taxon>Pseudomonadota</taxon>
        <taxon>Alphaproteobacteria</taxon>
        <taxon>Rhodobacterales</taxon>
        <taxon>Paracoccaceae</taxon>
        <taxon>Frigidibacter</taxon>
    </lineage>
</organism>
<dbReference type="Proteomes" id="UP000076128">
    <property type="component" value="Plasmid pcai42A"/>
</dbReference>
<accession>A0A159Z8X3</accession>
<name>A0A159Z8X3_9RHOB</name>
<keyword evidence="2" id="KW-1185">Reference proteome</keyword>
<dbReference type="KEGG" id="daa:AKL17_1p0015"/>